<evidence type="ECO:0000259" key="1">
    <source>
        <dbReference type="Pfam" id="PF23493"/>
    </source>
</evidence>
<name>X1MG34_9ZZZZ</name>
<comment type="caution">
    <text evidence="2">The sequence shown here is derived from an EMBL/GenBank/DDBJ whole genome shotgun (WGS) entry which is preliminary data.</text>
</comment>
<organism evidence="2">
    <name type="scientific">marine sediment metagenome</name>
    <dbReference type="NCBI Taxonomy" id="412755"/>
    <lineage>
        <taxon>unclassified sequences</taxon>
        <taxon>metagenomes</taxon>
        <taxon>ecological metagenomes</taxon>
    </lineage>
</organism>
<dbReference type="GO" id="GO:0004812">
    <property type="term" value="F:aminoacyl-tRNA ligase activity"/>
    <property type="evidence" value="ECO:0007669"/>
    <property type="project" value="InterPro"/>
</dbReference>
<dbReference type="GO" id="GO:0006418">
    <property type="term" value="P:tRNA aminoacylation for protein translation"/>
    <property type="evidence" value="ECO:0007669"/>
    <property type="project" value="InterPro"/>
</dbReference>
<dbReference type="InterPro" id="IPR009080">
    <property type="entry name" value="tRNAsynth_Ia_anticodon-bd"/>
</dbReference>
<protein>
    <recommendedName>
        <fullName evidence="1">Cysteinyl-tRNA ligase anticodon binding domain-containing protein</fullName>
    </recommendedName>
</protein>
<dbReference type="AlphaFoldDB" id="X1MG34"/>
<reference evidence="2" key="1">
    <citation type="journal article" date="2014" name="Front. Microbiol.">
        <title>High frequency of phylogenetically diverse reductive dehalogenase-homologous genes in deep subseafloor sedimentary metagenomes.</title>
        <authorList>
            <person name="Kawai M."/>
            <person name="Futagami T."/>
            <person name="Toyoda A."/>
            <person name="Takaki Y."/>
            <person name="Nishi S."/>
            <person name="Hori S."/>
            <person name="Arai W."/>
            <person name="Tsubouchi T."/>
            <person name="Morono Y."/>
            <person name="Uchiyama I."/>
            <person name="Ito T."/>
            <person name="Fujiyama A."/>
            <person name="Inagaki F."/>
            <person name="Takami H."/>
        </authorList>
    </citation>
    <scope>NUCLEOTIDE SEQUENCE</scope>
    <source>
        <strain evidence="2">Expedition CK06-06</strain>
    </source>
</reference>
<proteinExistence type="predicted"/>
<dbReference type="Pfam" id="PF23493">
    <property type="entry name" value="CysS_C"/>
    <property type="match status" value="1"/>
</dbReference>
<dbReference type="SUPFAM" id="SSF47323">
    <property type="entry name" value="Anticodon-binding domain of a subclass of class I aminoacyl-tRNA synthetases"/>
    <property type="match status" value="1"/>
</dbReference>
<dbReference type="InterPro" id="IPR056411">
    <property type="entry name" value="CysS_C"/>
</dbReference>
<gene>
    <name evidence="2" type="ORF">S06H3_09087</name>
</gene>
<dbReference type="Gene3D" id="1.20.120.1910">
    <property type="entry name" value="Cysteine-tRNA ligase, C-terminal anti-codon recognition domain"/>
    <property type="match status" value="1"/>
</dbReference>
<feature type="domain" description="Cysteinyl-tRNA ligase anticodon binding" evidence="1">
    <location>
        <begin position="2"/>
        <end position="35"/>
    </location>
</feature>
<dbReference type="EMBL" id="BARV01003939">
    <property type="protein sequence ID" value="GAI13655.1"/>
    <property type="molecule type" value="Genomic_DNA"/>
</dbReference>
<evidence type="ECO:0000313" key="2">
    <source>
        <dbReference type="EMBL" id="GAI13655.1"/>
    </source>
</evidence>
<dbReference type="GO" id="GO:0005524">
    <property type="term" value="F:ATP binding"/>
    <property type="evidence" value="ECO:0007669"/>
    <property type="project" value="InterPro"/>
</dbReference>
<sequence length="43" mass="5086">IAEREKLRKEKNWSEADKIRDQLEERGYLLEDTPEGTIVKGKL</sequence>
<accession>X1MG34</accession>
<feature type="non-terminal residue" evidence="2">
    <location>
        <position position="1"/>
    </location>
</feature>